<evidence type="ECO:0000313" key="3">
    <source>
        <dbReference type="Proteomes" id="UP001163850"/>
    </source>
</evidence>
<feature type="region of interest" description="Disordered" evidence="1">
    <location>
        <begin position="134"/>
        <end position="219"/>
    </location>
</feature>
<feature type="region of interest" description="Disordered" evidence="1">
    <location>
        <begin position="249"/>
        <end position="287"/>
    </location>
</feature>
<dbReference type="EMBL" id="MU803244">
    <property type="protein sequence ID" value="KAJ3978413.1"/>
    <property type="molecule type" value="Genomic_DNA"/>
</dbReference>
<organism evidence="2 3">
    <name type="scientific">Lentinula detonsa</name>
    <dbReference type="NCBI Taxonomy" id="2804962"/>
    <lineage>
        <taxon>Eukaryota</taxon>
        <taxon>Fungi</taxon>
        <taxon>Dikarya</taxon>
        <taxon>Basidiomycota</taxon>
        <taxon>Agaricomycotina</taxon>
        <taxon>Agaricomycetes</taxon>
        <taxon>Agaricomycetidae</taxon>
        <taxon>Agaricales</taxon>
        <taxon>Marasmiineae</taxon>
        <taxon>Omphalotaceae</taxon>
        <taxon>Lentinula</taxon>
    </lineage>
</organism>
<gene>
    <name evidence="2" type="ORF">F5890DRAFT_1560386</name>
</gene>
<dbReference type="AlphaFoldDB" id="A0AA38PNC4"/>
<evidence type="ECO:0000313" key="2">
    <source>
        <dbReference type="EMBL" id="KAJ3978413.1"/>
    </source>
</evidence>
<feature type="region of interest" description="Disordered" evidence="1">
    <location>
        <begin position="376"/>
        <end position="424"/>
    </location>
</feature>
<feature type="compositionally biased region" description="Basic and acidic residues" evidence="1">
    <location>
        <begin position="405"/>
        <end position="424"/>
    </location>
</feature>
<feature type="compositionally biased region" description="Acidic residues" evidence="1">
    <location>
        <begin position="389"/>
        <end position="404"/>
    </location>
</feature>
<dbReference type="Proteomes" id="UP001163850">
    <property type="component" value="Unassembled WGS sequence"/>
</dbReference>
<sequence>MSSSHSNTETAQQRRERLLLAQAERQRIREEEVAKQEAEFAAEMERLEEEAAREEEEKRLAEERRVAEEKRIEEEERVKEEKRVVEEKRAEEKRIAEKKLAEERELAEAMRLEEERIAELKRFEEDIINEEKRVAEEKKQKRIRTAEAKRREEEQLAEAEDAEEQNAALAKLLEENRMEKEKAAEKLAKRRGTTRNTSRPVVSVVIPPRASGSTSKVFKSKSVISDESDDVVMGEREVEVPRSVKRKRPIKMIAKNGNVPDPISDRDAEEDDEDARSPPESRSACTRTQACELCHVQRQRCSWIGDHASRRSRGKRAKLEDDVYRGPAARVTDRKFVTPEIAEQLAVLAGQNLELVGIARRSLEVQEKILSIMERRENREIKMVRGEKEEEEDEDGEGEEDEEEKEKNDEKKRNAIREGKKRAE</sequence>
<feature type="compositionally biased region" description="Basic and acidic residues" evidence="1">
    <location>
        <begin position="172"/>
        <end position="187"/>
    </location>
</feature>
<feature type="compositionally biased region" description="Basic and acidic residues" evidence="1">
    <location>
        <begin position="134"/>
        <end position="154"/>
    </location>
</feature>
<name>A0AA38PNC4_9AGAR</name>
<feature type="compositionally biased region" description="Low complexity" evidence="1">
    <location>
        <begin position="198"/>
        <end position="209"/>
    </location>
</feature>
<proteinExistence type="predicted"/>
<reference evidence="2" key="1">
    <citation type="submission" date="2022-08" db="EMBL/GenBank/DDBJ databases">
        <authorList>
            <consortium name="DOE Joint Genome Institute"/>
            <person name="Min B."/>
            <person name="Riley R."/>
            <person name="Sierra-Patev S."/>
            <person name="Naranjo-Ortiz M."/>
            <person name="Looney B."/>
            <person name="Konkel Z."/>
            <person name="Slot J.C."/>
            <person name="Sakamoto Y."/>
            <person name="Steenwyk J.L."/>
            <person name="Rokas A."/>
            <person name="Carro J."/>
            <person name="Camarero S."/>
            <person name="Ferreira P."/>
            <person name="Molpeceres G."/>
            <person name="Ruiz-Duenas F.J."/>
            <person name="Serrano A."/>
            <person name="Henrissat B."/>
            <person name="Drula E."/>
            <person name="Hughes K.W."/>
            <person name="Mata J.L."/>
            <person name="Ishikawa N.K."/>
            <person name="Vargas-Isla R."/>
            <person name="Ushijima S."/>
            <person name="Smith C.A."/>
            <person name="Ahrendt S."/>
            <person name="Andreopoulos W."/>
            <person name="He G."/>
            <person name="Labutti K."/>
            <person name="Lipzen A."/>
            <person name="Ng V."/>
            <person name="Sandor L."/>
            <person name="Barry K."/>
            <person name="Martinez A.T."/>
            <person name="Xiao Y."/>
            <person name="Gibbons J.G."/>
            <person name="Terashima K."/>
            <person name="Hibbett D.S."/>
            <person name="Grigoriev I.V."/>
        </authorList>
    </citation>
    <scope>NUCLEOTIDE SEQUENCE</scope>
    <source>
        <strain evidence="2">TFB7829</strain>
    </source>
</reference>
<feature type="compositionally biased region" description="Basic and acidic residues" evidence="1">
    <location>
        <begin position="55"/>
        <end position="77"/>
    </location>
</feature>
<protein>
    <submittedName>
        <fullName evidence="2">Uncharacterized protein</fullName>
    </submittedName>
</protein>
<accession>A0AA38PNC4</accession>
<feature type="region of interest" description="Disordered" evidence="1">
    <location>
        <begin position="46"/>
        <end position="77"/>
    </location>
</feature>
<comment type="caution">
    <text evidence="2">The sequence shown here is derived from an EMBL/GenBank/DDBJ whole genome shotgun (WGS) entry which is preliminary data.</text>
</comment>
<evidence type="ECO:0000256" key="1">
    <source>
        <dbReference type="SAM" id="MobiDB-lite"/>
    </source>
</evidence>
<feature type="compositionally biased region" description="Acidic residues" evidence="1">
    <location>
        <begin position="155"/>
        <end position="164"/>
    </location>
</feature>
<feature type="compositionally biased region" description="Basic and acidic residues" evidence="1">
    <location>
        <begin position="376"/>
        <end position="388"/>
    </location>
</feature>